<dbReference type="InterPro" id="IPR036264">
    <property type="entry name" value="Bact_exopeptidase_dim_dom"/>
</dbReference>
<dbReference type="InterPro" id="IPR050072">
    <property type="entry name" value="Peptidase_M20A"/>
</dbReference>
<dbReference type="KEGG" id="sbae:DSM104329_01792"/>
<evidence type="ECO:0000313" key="7">
    <source>
        <dbReference type="Proteomes" id="UP001162834"/>
    </source>
</evidence>
<dbReference type="EC" id="3.5.1.16" evidence="6"/>
<evidence type="ECO:0000313" key="6">
    <source>
        <dbReference type="EMBL" id="UGS35404.1"/>
    </source>
</evidence>
<dbReference type="Proteomes" id="UP001162834">
    <property type="component" value="Chromosome"/>
</dbReference>
<evidence type="ECO:0000256" key="3">
    <source>
        <dbReference type="ARBA" id="ARBA00022801"/>
    </source>
</evidence>
<dbReference type="InterPro" id="IPR002933">
    <property type="entry name" value="Peptidase_M20"/>
</dbReference>
<protein>
    <submittedName>
        <fullName evidence="6">Acetylornithine deacetylase</fullName>
        <ecNumber evidence="6">3.5.1.16</ecNumber>
    </submittedName>
</protein>
<dbReference type="PANTHER" id="PTHR43808">
    <property type="entry name" value="ACETYLORNITHINE DEACETYLASE"/>
    <property type="match status" value="1"/>
</dbReference>
<dbReference type="EMBL" id="CP087164">
    <property type="protein sequence ID" value="UGS35404.1"/>
    <property type="molecule type" value="Genomic_DNA"/>
</dbReference>
<keyword evidence="4" id="KW-0862">Zinc</keyword>
<dbReference type="AlphaFoldDB" id="A0A9E6XVZ2"/>
<evidence type="ECO:0000259" key="5">
    <source>
        <dbReference type="Pfam" id="PF07687"/>
    </source>
</evidence>
<dbReference type="InterPro" id="IPR001261">
    <property type="entry name" value="ArgE/DapE_CS"/>
</dbReference>
<reference evidence="6" key="1">
    <citation type="journal article" date="2022" name="Int. J. Syst. Evol. Microbiol.">
        <title>Pseudomonas aegrilactucae sp. nov. and Pseudomonas morbosilactucae sp. nov., pathogens causing bacterial rot of lettuce in Japan.</title>
        <authorList>
            <person name="Sawada H."/>
            <person name="Fujikawa T."/>
            <person name="Satou M."/>
        </authorList>
    </citation>
    <scope>NUCLEOTIDE SEQUENCE</scope>
    <source>
        <strain evidence="6">0166_1</strain>
    </source>
</reference>
<dbReference type="PROSITE" id="PS00758">
    <property type="entry name" value="ARGE_DAPE_CPG2_1"/>
    <property type="match status" value="1"/>
</dbReference>
<dbReference type="Gene3D" id="3.30.70.360">
    <property type="match status" value="1"/>
</dbReference>
<dbReference type="SUPFAM" id="SSF55031">
    <property type="entry name" value="Bacterial exopeptidase dimerisation domain"/>
    <property type="match status" value="1"/>
</dbReference>
<dbReference type="RefSeq" id="WP_259315091.1">
    <property type="nucleotide sequence ID" value="NZ_CP087164.1"/>
</dbReference>
<evidence type="ECO:0000256" key="4">
    <source>
        <dbReference type="ARBA" id="ARBA00022833"/>
    </source>
</evidence>
<keyword evidence="2" id="KW-0479">Metal-binding</keyword>
<sequence>MPPVNGEQLLSALVAIDSVNPDLVAGGAGEAEIAALVADWLRDAGLDVEVVEAAPGRPSVVGTVRGRGGGASLMLNAHLDTVGFDGMDRPLQPRVEDGRLHGRGAYDMKGGLAACLIAAAELARGEPLAGDVVVTAVADEEHASIGMQAVLAHVRTDAAIVTEPTALRVCVAHKGFAWADVETAGRAAHGSRPGEGIDAITRMAPVLSRLAALQRDLGERPPHALVGAPSVHASLIEGGQERSSYPARCRLALERRTIPGETAADLRAELDALVRAVDGAIATPGLTRAPFAVDPGAAVVAATSRAAHRITGAAPELYGETYWMDAALIQAAGIPTVVLGPAGEGAHAAEEWVDLASVDTCAAVLAAAAHELCA</sequence>
<dbReference type="PANTHER" id="PTHR43808:SF25">
    <property type="entry name" value="PEPTIDASE M20 DIMERISATION DOMAIN-CONTAINING PROTEIN"/>
    <property type="match status" value="1"/>
</dbReference>
<gene>
    <name evidence="6" type="primary">argE_1</name>
    <name evidence="6" type="ORF">DSM104329_01792</name>
</gene>
<name>A0A9E6XVZ2_9ACTN</name>
<accession>A0A9E6XVZ2</accession>
<dbReference type="Pfam" id="PF01546">
    <property type="entry name" value="Peptidase_M20"/>
    <property type="match status" value="1"/>
</dbReference>
<proteinExistence type="predicted"/>
<dbReference type="GO" id="GO:0008777">
    <property type="term" value="F:acetylornithine deacetylase activity"/>
    <property type="evidence" value="ECO:0007669"/>
    <property type="project" value="UniProtKB-EC"/>
</dbReference>
<evidence type="ECO:0000256" key="2">
    <source>
        <dbReference type="ARBA" id="ARBA00022723"/>
    </source>
</evidence>
<dbReference type="GO" id="GO:0046872">
    <property type="term" value="F:metal ion binding"/>
    <property type="evidence" value="ECO:0007669"/>
    <property type="project" value="UniProtKB-KW"/>
</dbReference>
<dbReference type="InterPro" id="IPR011650">
    <property type="entry name" value="Peptidase_M20_dimer"/>
</dbReference>
<keyword evidence="7" id="KW-1185">Reference proteome</keyword>
<dbReference type="Gene3D" id="3.40.630.10">
    <property type="entry name" value="Zn peptidases"/>
    <property type="match status" value="1"/>
</dbReference>
<comment type="cofactor">
    <cofactor evidence="1">
        <name>Zn(2+)</name>
        <dbReference type="ChEBI" id="CHEBI:29105"/>
    </cofactor>
</comment>
<dbReference type="Pfam" id="PF07687">
    <property type="entry name" value="M20_dimer"/>
    <property type="match status" value="1"/>
</dbReference>
<feature type="domain" description="Peptidase M20 dimerisation" evidence="5">
    <location>
        <begin position="171"/>
        <end position="277"/>
    </location>
</feature>
<evidence type="ECO:0000256" key="1">
    <source>
        <dbReference type="ARBA" id="ARBA00001947"/>
    </source>
</evidence>
<keyword evidence="3 6" id="KW-0378">Hydrolase</keyword>
<organism evidence="6 7">
    <name type="scientific">Capillimicrobium parvum</name>
    <dbReference type="NCBI Taxonomy" id="2884022"/>
    <lineage>
        <taxon>Bacteria</taxon>
        <taxon>Bacillati</taxon>
        <taxon>Actinomycetota</taxon>
        <taxon>Thermoleophilia</taxon>
        <taxon>Solirubrobacterales</taxon>
        <taxon>Capillimicrobiaceae</taxon>
        <taxon>Capillimicrobium</taxon>
    </lineage>
</organism>
<dbReference type="SUPFAM" id="SSF53187">
    <property type="entry name" value="Zn-dependent exopeptidases"/>
    <property type="match status" value="1"/>
</dbReference>